<organism evidence="1 2">
    <name type="scientific">Saccharomonospora amisosensis</name>
    <dbReference type="NCBI Taxonomy" id="1128677"/>
    <lineage>
        <taxon>Bacteria</taxon>
        <taxon>Bacillati</taxon>
        <taxon>Actinomycetota</taxon>
        <taxon>Actinomycetes</taxon>
        <taxon>Pseudonocardiales</taxon>
        <taxon>Pseudonocardiaceae</taxon>
        <taxon>Saccharomonospora</taxon>
    </lineage>
</organism>
<keyword evidence="2" id="KW-1185">Reference proteome</keyword>
<dbReference type="Proteomes" id="UP000545493">
    <property type="component" value="Unassembled WGS sequence"/>
</dbReference>
<accession>A0A7X5ZSU9</accession>
<sequence length="31" mass="3389">MPTHVNRLPATTDSPLVAALVAVRSCEDTHW</sequence>
<proteinExistence type="predicted"/>
<comment type="caution">
    <text evidence="1">The sequence shown here is derived from an EMBL/GenBank/DDBJ whole genome shotgun (WGS) entry which is preliminary data.</text>
</comment>
<gene>
    <name evidence="1" type="ORF">FHU38_004632</name>
</gene>
<name>A0A7X5ZSU9_9PSEU</name>
<evidence type="ECO:0000313" key="1">
    <source>
        <dbReference type="EMBL" id="NIJ14288.1"/>
    </source>
</evidence>
<protein>
    <submittedName>
        <fullName evidence="1">Uncharacterized protein</fullName>
    </submittedName>
</protein>
<reference evidence="1 2" key="1">
    <citation type="submission" date="2020-03" db="EMBL/GenBank/DDBJ databases">
        <title>Sequencing the genomes of 1000 actinobacteria strains.</title>
        <authorList>
            <person name="Klenk H.-P."/>
        </authorList>
    </citation>
    <scope>NUCLEOTIDE SEQUENCE [LARGE SCALE GENOMIC DNA]</scope>
    <source>
        <strain evidence="1 2">DSM 45685</strain>
    </source>
</reference>
<dbReference type="EMBL" id="JAAOYM010000001">
    <property type="protein sequence ID" value="NIJ14288.1"/>
    <property type="molecule type" value="Genomic_DNA"/>
</dbReference>
<evidence type="ECO:0000313" key="2">
    <source>
        <dbReference type="Proteomes" id="UP000545493"/>
    </source>
</evidence>
<dbReference type="AlphaFoldDB" id="A0A7X5ZSU9"/>